<dbReference type="SMART" id="SM00257">
    <property type="entry name" value="LysM"/>
    <property type="match status" value="1"/>
</dbReference>
<dbReference type="STRING" id="1348657.M622_08815"/>
<dbReference type="eggNOG" id="COG4942">
    <property type="taxonomic scope" value="Bacteria"/>
</dbReference>
<evidence type="ECO:0000259" key="4">
    <source>
        <dbReference type="PROSITE" id="PS51782"/>
    </source>
</evidence>
<feature type="chain" id="PRO_5004560850" description="LysM domain-containing protein" evidence="3">
    <location>
        <begin position="27"/>
        <end position="292"/>
    </location>
</feature>
<dbReference type="AlphaFoldDB" id="S9ZGR3"/>
<dbReference type="InterPro" id="IPR016047">
    <property type="entry name" value="M23ase_b-sheet_dom"/>
</dbReference>
<dbReference type="InterPro" id="IPR036779">
    <property type="entry name" value="LysM_dom_sf"/>
</dbReference>
<dbReference type="InterPro" id="IPR018392">
    <property type="entry name" value="LysM"/>
</dbReference>
<dbReference type="Gene3D" id="2.70.70.10">
    <property type="entry name" value="Glucose Permease (Domain IIA)"/>
    <property type="match status" value="1"/>
</dbReference>
<sequence length="292" mass="29940">MQIRPKLILAVLASSLLAGCASTVTAPVRDVGGAAAVAEPLARPGVHVVRPGDTLLGIARQYGVTLPDLVSWNDLTDPNQIQVGQSLRVGPADASGGVAVGVITPGEGAVALPIPAPSSAEATQAPFKQGPLGGRKPYSDEAWSREAPGAAPAATPPTAATEAPTPAAAAGSGEWQWPAAGRLLSAYNEASNKGVDIGGNVGDPVLAAAAGKVVYAGSGLRGYGKLVVIKHNQEYNSVYAHNDKLLVKEDDQVVQGQKIAELGSSESDRSKLHFEIRKQGKAVDPMKYLPAR</sequence>
<feature type="signal peptide" evidence="3">
    <location>
        <begin position="1"/>
        <end position="26"/>
    </location>
</feature>
<dbReference type="Gene3D" id="3.10.350.10">
    <property type="entry name" value="LysM domain"/>
    <property type="match status" value="1"/>
</dbReference>
<dbReference type="Proteomes" id="UP000015455">
    <property type="component" value="Unassembled WGS sequence"/>
</dbReference>
<dbReference type="Pfam" id="PF01476">
    <property type="entry name" value="LysM"/>
    <property type="match status" value="1"/>
</dbReference>
<dbReference type="SUPFAM" id="SSF51261">
    <property type="entry name" value="Duplicated hybrid motif"/>
    <property type="match status" value="1"/>
</dbReference>
<evidence type="ECO:0000313" key="5">
    <source>
        <dbReference type="EMBL" id="EPZ13786.1"/>
    </source>
</evidence>
<dbReference type="PATRIC" id="fig|1348657.5.peg.3808"/>
<organism evidence="5 6">
    <name type="scientific">Thauera terpenica 58Eu</name>
    <dbReference type="NCBI Taxonomy" id="1348657"/>
    <lineage>
        <taxon>Bacteria</taxon>
        <taxon>Pseudomonadati</taxon>
        <taxon>Pseudomonadota</taxon>
        <taxon>Betaproteobacteria</taxon>
        <taxon>Rhodocyclales</taxon>
        <taxon>Zoogloeaceae</taxon>
        <taxon>Thauera</taxon>
    </lineage>
</organism>
<comment type="similarity">
    <text evidence="1">Belongs to the E.coli NlpD/Haemophilus LppB family.</text>
</comment>
<name>S9ZGR3_9RHOO</name>
<evidence type="ECO:0000256" key="3">
    <source>
        <dbReference type="SAM" id="SignalP"/>
    </source>
</evidence>
<keyword evidence="3" id="KW-0732">Signal</keyword>
<dbReference type="PANTHER" id="PTHR21666">
    <property type="entry name" value="PEPTIDASE-RELATED"/>
    <property type="match status" value="1"/>
</dbReference>
<dbReference type="PANTHER" id="PTHR21666:SF263">
    <property type="entry name" value="MUREIN HYDROLASE ACTIVATOR NLPD"/>
    <property type="match status" value="1"/>
</dbReference>
<evidence type="ECO:0000313" key="6">
    <source>
        <dbReference type="Proteomes" id="UP000015455"/>
    </source>
</evidence>
<feature type="compositionally biased region" description="Low complexity" evidence="2">
    <location>
        <begin position="146"/>
        <end position="171"/>
    </location>
</feature>
<dbReference type="Pfam" id="PF01551">
    <property type="entry name" value="Peptidase_M23"/>
    <property type="match status" value="1"/>
</dbReference>
<dbReference type="CDD" id="cd00118">
    <property type="entry name" value="LysM"/>
    <property type="match status" value="1"/>
</dbReference>
<dbReference type="GO" id="GO:0004222">
    <property type="term" value="F:metalloendopeptidase activity"/>
    <property type="evidence" value="ECO:0007669"/>
    <property type="project" value="TreeGrafter"/>
</dbReference>
<keyword evidence="6" id="KW-1185">Reference proteome</keyword>
<dbReference type="eggNOG" id="COG1388">
    <property type="taxonomic scope" value="Bacteria"/>
</dbReference>
<evidence type="ECO:0000256" key="2">
    <source>
        <dbReference type="SAM" id="MobiDB-lite"/>
    </source>
</evidence>
<proteinExistence type="inferred from homology"/>
<feature type="domain" description="LysM" evidence="4">
    <location>
        <begin position="45"/>
        <end position="89"/>
    </location>
</feature>
<dbReference type="InterPro" id="IPR050570">
    <property type="entry name" value="Cell_wall_metabolism_enzyme"/>
</dbReference>
<dbReference type="PROSITE" id="PS51257">
    <property type="entry name" value="PROKAR_LIPOPROTEIN"/>
    <property type="match status" value="1"/>
</dbReference>
<evidence type="ECO:0000256" key="1">
    <source>
        <dbReference type="ARBA" id="ARBA00038420"/>
    </source>
</evidence>
<feature type="region of interest" description="Disordered" evidence="2">
    <location>
        <begin position="120"/>
        <end position="172"/>
    </location>
</feature>
<dbReference type="InterPro" id="IPR011055">
    <property type="entry name" value="Dup_hybrid_motif"/>
</dbReference>
<dbReference type="GO" id="GO:0009279">
    <property type="term" value="C:cell outer membrane"/>
    <property type="evidence" value="ECO:0007669"/>
    <property type="project" value="TreeGrafter"/>
</dbReference>
<dbReference type="GO" id="GO:0032153">
    <property type="term" value="C:cell division site"/>
    <property type="evidence" value="ECO:0007669"/>
    <property type="project" value="TreeGrafter"/>
</dbReference>
<comment type="caution">
    <text evidence="5">The sequence shown here is derived from an EMBL/GenBank/DDBJ whole genome shotgun (WGS) entry which is preliminary data.</text>
</comment>
<dbReference type="EMBL" id="ATJV01000125">
    <property type="protein sequence ID" value="EPZ13786.1"/>
    <property type="molecule type" value="Genomic_DNA"/>
</dbReference>
<accession>S9ZGR3</accession>
<dbReference type="CDD" id="cd12797">
    <property type="entry name" value="M23_peptidase"/>
    <property type="match status" value="1"/>
</dbReference>
<dbReference type="PROSITE" id="PS51782">
    <property type="entry name" value="LYSM"/>
    <property type="match status" value="1"/>
</dbReference>
<protein>
    <recommendedName>
        <fullName evidence="4">LysM domain-containing protein</fullName>
    </recommendedName>
</protein>
<reference evidence="5 6" key="1">
    <citation type="submission" date="2013-06" db="EMBL/GenBank/DDBJ databases">
        <title>Draft genome sequence of Thauera terpenica.</title>
        <authorList>
            <person name="Liu B."/>
            <person name="Frostegard A.H."/>
            <person name="Shapleigh J.P."/>
        </authorList>
    </citation>
    <scope>NUCLEOTIDE SEQUENCE [LARGE SCALE GENOMIC DNA]</scope>
    <source>
        <strain evidence="5 6">58Eu</strain>
    </source>
</reference>
<gene>
    <name evidence="5" type="ORF">M622_08815</name>
</gene>